<evidence type="ECO:0000256" key="3">
    <source>
        <dbReference type="ARBA" id="ARBA00023163"/>
    </source>
</evidence>
<evidence type="ECO:0000313" key="7">
    <source>
        <dbReference type="Proteomes" id="UP000051086"/>
    </source>
</evidence>
<dbReference type="EMBL" id="CYSC01000041">
    <property type="protein sequence ID" value="CUH73669.1"/>
    <property type="molecule type" value="Genomic_DNA"/>
</dbReference>
<dbReference type="EMBL" id="CYSB01000038">
    <property type="protein sequence ID" value="CUH69128.1"/>
    <property type="molecule type" value="Genomic_DNA"/>
</dbReference>
<evidence type="ECO:0000259" key="4">
    <source>
        <dbReference type="PROSITE" id="PS50956"/>
    </source>
</evidence>
<dbReference type="InterPro" id="IPR019887">
    <property type="entry name" value="Tscrpt_reg_AsnC/Lrp_C"/>
</dbReference>
<dbReference type="GO" id="GO:0005829">
    <property type="term" value="C:cytosol"/>
    <property type="evidence" value="ECO:0007669"/>
    <property type="project" value="TreeGrafter"/>
</dbReference>
<dbReference type="OrthoDB" id="9802341at2"/>
<accession>A0A0P1FXI6</accession>
<keyword evidence="1" id="KW-0805">Transcription regulation</keyword>
<dbReference type="InterPro" id="IPR036388">
    <property type="entry name" value="WH-like_DNA-bd_sf"/>
</dbReference>
<dbReference type="Proteomes" id="UP000051086">
    <property type="component" value="Unassembled WGS sequence"/>
</dbReference>
<dbReference type="AlphaFoldDB" id="A0A0P1FXI6"/>
<dbReference type="Gene3D" id="1.10.10.10">
    <property type="entry name" value="Winged helix-like DNA-binding domain superfamily/Winged helix DNA-binding domain"/>
    <property type="match status" value="1"/>
</dbReference>
<evidence type="ECO:0000313" key="6">
    <source>
        <dbReference type="EMBL" id="CUH73669.1"/>
    </source>
</evidence>
<name>A0A0P1FXI6_9RHOB</name>
<protein>
    <submittedName>
        <fullName evidence="6">Leucine-responsive regulatory protein</fullName>
    </submittedName>
</protein>
<dbReference type="PROSITE" id="PS50956">
    <property type="entry name" value="HTH_ASNC_2"/>
    <property type="match status" value="1"/>
</dbReference>
<dbReference type="Pfam" id="PF01037">
    <property type="entry name" value="AsnC_trans_reg"/>
    <property type="match status" value="1"/>
</dbReference>
<feature type="domain" description="HTH asnC-type" evidence="4">
    <location>
        <begin position="3"/>
        <end position="64"/>
    </location>
</feature>
<dbReference type="InterPro" id="IPR011008">
    <property type="entry name" value="Dimeric_a/b-barrel"/>
</dbReference>
<reference evidence="5 7" key="2">
    <citation type="submission" date="2015-09" db="EMBL/GenBank/DDBJ databases">
        <authorList>
            <person name="Rodrigo-Torres L."/>
            <person name="Arahal D.R."/>
        </authorList>
    </citation>
    <scope>NUCLEOTIDE SEQUENCE [LARGE SCALE GENOMIC DNA]</scope>
    <source>
        <strain evidence="5 7">CECT 5118</strain>
    </source>
</reference>
<organism evidence="6 8">
    <name type="scientific">Thalassovita autumnalis</name>
    <dbReference type="NCBI Taxonomy" id="2072972"/>
    <lineage>
        <taxon>Bacteria</taxon>
        <taxon>Pseudomonadati</taxon>
        <taxon>Pseudomonadota</taxon>
        <taxon>Alphaproteobacteria</taxon>
        <taxon>Rhodobacterales</taxon>
        <taxon>Roseobacteraceae</taxon>
        <taxon>Thalassovita</taxon>
    </lineage>
</organism>
<dbReference type="CDD" id="cd00090">
    <property type="entry name" value="HTH_ARSR"/>
    <property type="match status" value="1"/>
</dbReference>
<dbReference type="RefSeq" id="WP_058244808.1">
    <property type="nucleotide sequence ID" value="NZ_CYSB01000038.1"/>
</dbReference>
<dbReference type="InterPro" id="IPR036390">
    <property type="entry name" value="WH_DNA-bd_sf"/>
</dbReference>
<dbReference type="GO" id="GO:0043565">
    <property type="term" value="F:sequence-specific DNA binding"/>
    <property type="evidence" value="ECO:0007669"/>
    <property type="project" value="InterPro"/>
</dbReference>
<keyword evidence="3" id="KW-0804">Transcription</keyword>
<dbReference type="InterPro" id="IPR011991">
    <property type="entry name" value="ArsR-like_HTH"/>
</dbReference>
<dbReference type="PRINTS" id="PR00033">
    <property type="entry name" value="HTHASNC"/>
</dbReference>
<gene>
    <name evidence="6" type="primary">lrp_10</name>
    <name evidence="5" type="synonym">lrp_11</name>
    <name evidence="5" type="ORF">TL5118_03087</name>
    <name evidence="6" type="ORF">TL5120_03481</name>
</gene>
<proteinExistence type="predicted"/>
<dbReference type="PANTHER" id="PTHR30154">
    <property type="entry name" value="LEUCINE-RESPONSIVE REGULATORY PROTEIN"/>
    <property type="match status" value="1"/>
</dbReference>
<dbReference type="SMART" id="SM00344">
    <property type="entry name" value="HTH_ASNC"/>
    <property type="match status" value="1"/>
</dbReference>
<dbReference type="Gene3D" id="3.30.70.920">
    <property type="match status" value="1"/>
</dbReference>
<evidence type="ECO:0000256" key="1">
    <source>
        <dbReference type="ARBA" id="ARBA00023015"/>
    </source>
</evidence>
<keyword evidence="7" id="KW-1185">Reference proteome</keyword>
<keyword evidence="2" id="KW-0238">DNA-binding</keyword>
<dbReference type="SUPFAM" id="SSF54909">
    <property type="entry name" value="Dimeric alpha+beta barrel"/>
    <property type="match status" value="1"/>
</dbReference>
<evidence type="ECO:0000256" key="2">
    <source>
        <dbReference type="ARBA" id="ARBA00023125"/>
    </source>
</evidence>
<dbReference type="GO" id="GO:0006355">
    <property type="term" value="P:regulation of DNA-templated transcription"/>
    <property type="evidence" value="ECO:0007669"/>
    <property type="project" value="UniProtKB-ARBA"/>
</dbReference>
<sequence>MHLDDRDLTLLELLQQDCRMSNADLAERAGLSASSCWRRIRALEESGLIRRYGAQLALEKLGLGFHAIVHVQLTRHDPEKLKDFIRVIGERREVLECYATTGQADYHLRVLVEDIAAHNRFLEEVLFRIEAVAGAQTNVILKEVKRADLVALR</sequence>
<reference evidence="6 8" key="1">
    <citation type="submission" date="2015-09" db="EMBL/GenBank/DDBJ databases">
        <authorList>
            <consortium name="Swine Surveillance"/>
        </authorList>
    </citation>
    <scope>NUCLEOTIDE SEQUENCE [LARGE SCALE GENOMIC DNA]</scope>
    <source>
        <strain evidence="6 8">5120</strain>
    </source>
</reference>
<evidence type="ECO:0000313" key="5">
    <source>
        <dbReference type="EMBL" id="CUH69128.1"/>
    </source>
</evidence>
<dbReference type="InterPro" id="IPR019888">
    <property type="entry name" value="Tscrpt_reg_AsnC-like"/>
</dbReference>
<dbReference type="PANTHER" id="PTHR30154:SF34">
    <property type="entry name" value="TRANSCRIPTIONAL REGULATOR AZLB"/>
    <property type="match status" value="1"/>
</dbReference>
<dbReference type="Proteomes" id="UP000051887">
    <property type="component" value="Unassembled WGS sequence"/>
</dbReference>
<dbReference type="SUPFAM" id="SSF46785">
    <property type="entry name" value="Winged helix' DNA-binding domain"/>
    <property type="match status" value="1"/>
</dbReference>
<dbReference type="InterPro" id="IPR000485">
    <property type="entry name" value="AsnC-type_HTH_dom"/>
</dbReference>
<dbReference type="Pfam" id="PF13412">
    <property type="entry name" value="HTH_24"/>
    <property type="match status" value="1"/>
</dbReference>
<dbReference type="GO" id="GO:0043200">
    <property type="term" value="P:response to amino acid"/>
    <property type="evidence" value="ECO:0007669"/>
    <property type="project" value="TreeGrafter"/>
</dbReference>
<evidence type="ECO:0000313" key="8">
    <source>
        <dbReference type="Proteomes" id="UP000051887"/>
    </source>
</evidence>